<organism evidence="8 9">
    <name type="scientific">Candidatus Woesebacteria bacterium GW2011_GWA2_40_7b</name>
    <dbReference type="NCBI Taxonomy" id="1618563"/>
    <lineage>
        <taxon>Bacteria</taxon>
        <taxon>Candidatus Woeseibacteriota</taxon>
    </lineage>
</organism>
<dbReference type="GO" id="GO:0006094">
    <property type="term" value="P:gluconeogenesis"/>
    <property type="evidence" value="ECO:0007669"/>
    <property type="project" value="TreeGrafter"/>
</dbReference>
<dbReference type="GO" id="GO:0006096">
    <property type="term" value="P:glycolytic process"/>
    <property type="evidence" value="ECO:0007669"/>
    <property type="project" value="InterPro"/>
</dbReference>
<evidence type="ECO:0000313" key="8">
    <source>
        <dbReference type="EMBL" id="KKR70847.1"/>
    </source>
</evidence>
<dbReference type="InterPro" id="IPR015824">
    <property type="entry name" value="Phosphoglycerate_kinase_N"/>
</dbReference>
<dbReference type="PRINTS" id="PR00477">
    <property type="entry name" value="PHGLYCKINASE"/>
</dbReference>
<proteinExistence type="inferred from homology"/>
<gene>
    <name evidence="8" type="ORF">UU12_C0016G0006</name>
</gene>
<evidence type="ECO:0000256" key="4">
    <source>
        <dbReference type="ARBA" id="ARBA00022741"/>
    </source>
</evidence>
<keyword evidence="5 7" id="KW-0418">Kinase</keyword>
<dbReference type="EC" id="2.7.2.3" evidence="2 7"/>
<dbReference type="GO" id="GO:0005524">
    <property type="term" value="F:ATP binding"/>
    <property type="evidence" value="ECO:0007669"/>
    <property type="project" value="UniProtKB-KW"/>
</dbReference>
<evidence type="ECO:0000256" key="7">
    <source>
        <dbReference type="RuleBase" id="RU000532"/>
    </source>
</evidence>
<evidence type="ECO:0000256" key="5">
    <source>
        <dbReference type="ARBA" id="ARBA00022777"/>
    </source>
</evidence>
<sequence length="322" mass="35484">MILPKITDLDVIGKRVLLRLDLDCNPDPNDLRIKASEETLNYLKERGARIIILAHRGRPASADASARQALSLLPFQPIFDKWGAKVEENLRFDQGEESNDPEFAKKLASMGDCYVNETFGSSHREHASIVGLPKLLPHAAGLHFVKEIENLSKVIESPEHPVLIIISGIKKDKLEMIEPLSNVFDKVLVGGRLPEFLGDASLESVRLQGENKKVIVGNLNMDKEDITLNTIERFEKEIEKARTIVLAGVLGKYEDSGHRQGTERIFKAVAESPAFKIVGGGDSLQVVSSLNLSQSFDWISVGGGAMLEFLTKKTLPGIEALL</sequence>
<keyword evidence="4" id="KW-0547">Nucleotide-binding</keyword>
<dbReference type="GO" id="GO:0043531">
    <property type="term" value="F:ADP binding"/>
    <property type="evidence" value="ECO:0007669"/>
    <property type="project" value="TreeGrafter"/>
</dbReference>
<comment type="catalytic activity">
    <reaction evidence="1 7">
        <text>(2R)-3-phosphoglycerate + ATP = (2R)-3-phospho-glyceroyl phosphate + ADP</text>
        <dbReference type="Rhea" id="RHEA:14801"/>
        <dbReference type="ChEBI" id="CHEBI:30616"/>
        <dbReference type="ChEBI" id="CHEBI:57604"/>
        <dbReference type="ChEBI" id="CHEBI:58272"/>
        <dbReference type="ChEBI" id="CHEBI:456216"/>
        <dbReference type="EC" id="2.7.2.3"/>
    </reaction>
</comment>
<dbReference type="AlphaFoldDB" id="A0A0G0W6F9"/>
<dbReference type="InterPro" id="IPR036043">
    <property type="entry name" value="Phosphoglycerate_kinase_sf"/>
</dbReference>
<dbReference type="GO" id="GO:0004618">
    <property type="term" value="F:phosphoglycerate kinase activity"/>
    <property type="evidence" value="ECO:0007669"/>
    <property type="project" value="UniProtKB-EC"/>
</dbReference>
<evidence type="ECO:0000256" key="6">
    <source>
        <dbReference type="ARBA" id="ARBA00022840"/>
    </source>
</evidence>
<accession>A0A0G0W6F9</accession>
<evidence type="ECO:0000256" key="1">
    <source>
        <dbReference type="ARBA" id="ARBA00000642"/>
    </source>
</evidence>
<dbReference type="InterPro" id="IPR001576">
    <property type="entry name" value="Phosphoglycerate_kinase"/>
</dbReference>
<dbReference type="Gene3D" id="3.40.50.1260">
    <property type="entry name" value="Phosphoglycerate kinase, N-terminal domain"/>
    <property type="match status" value="4"/>
</dbReference>
<reference evidence="8 9" key="1">
    <citation type="journal article" date="2015" name="Nature">
        <title>rRNA introns, odd ribosomes, and small enigmatic genomes across a large radiation of phyla.</title>
        <authorList>
            <person name="Brown C.T."/>
            <person name="Hug L.A."/>
            <person name="Thomas B.C."/>
            <person name="Sharon I."/>
            <person name="Castelle C.J."/>
            <person name="Singh A."/>
            <person name="Wilkins M.J."/>
            <person name="Williams K.H."/>
            <person name="Banfield J.F."/>
        </authorList>
    </citation>
    <scope>NUCLEOTIDE SEQUENCE [LARGE SCALE GENOMIC DNA]</scope>
</reference>
<evidence type="ECO:0000256" key="3">
    <source>
        <dbReference type="ARBA" id="ARBA00022679"/>
    </source>
</evidence>
<dbReference type="Proteomes" id="UP000034562">
    <property type="component" value="Unassembled WGS sequence"/>
</dbReference>
<dbReference type="SUPFAM" id="SSF53748">
    <property type="entry name" value="Phosphoglycerate kinase"/>
    <property type="match status" value="1"/>
</dbReference>
<keyword evidence="3 7" id="KW-0808">Transferase</keyword>
<dbReference type="Pfam" id="PF00162">
    <property type="entry name" value="PGK"/>
    <property type="match status" value="3"/>
</dbReference>
<dbReference type="EMBL" id="LBZK01000016">
    <property type="protein sequence ID" value="KKR70847.1"/>
    <property type="molecule type" value="Genomic_DNA"/>
</dbReference>
<keyword evidence="6" id="KW-0067">ATP-binding</keyword>
<evidence type="ECO:0000313" key="9">
    <source>
        <dbReference type="Proteomes" id="UP000034562"/>
    </source>
</evidence>
<name>A0A0G0W6F9_9BACT</name>
<evidence type="ECO:0000256" key="2">
    <source>
        <dbReference type="ARBA" id="ARBA00013061"/>
    </source>
</evidence>
<protein>
    <recommendedName>
        <fullName evidence="2 7">Phosphoglycerate kinase</fullName>
        <ecNumber evidence="2 7">2.7.2.3</ecNumber>
    </recommendedName>
</protein>
<dbReference type="GO" id="GO:0005829">
    <property type="term" value="C:cytosol"/>
    <property type="evidence" value="ECO:0007669"/>
    <property type="project" value="TreeGrafter"/>
</dbReference>
<comment type="caution">
    <text evidence="8">The sequence shown here is derived from an EMBL/GenBank/DDBJ whole genome shotgun (WGS) entry which is preliminary data.</text>
</comment>
<dbReference type="PANTHER" id="PTHR11406">
    <property type="entry name" value="PHOSPHOGLYCERATE KINASE"/>
    <property type="match status" value="1"/>
</dbReference>
<dbReference type="PANTHER" id="PTHR11406:SF23">
    <property type="entry name" value="PHOSPHOGLYCERATE KINASE 1, CHLOROPLASTIC-RELATED"/>
    <property type="match status" value="1"/>
</dbReference>
<comment type="similarity">
    <text evidence="7">Belongs to the phosphoglycerate kinase family.</text>
</comment>
<dbReference type="PATRIC" id="fig|1618563.3.peg.308"/>
<dbReference type="STRING" id="1618563.UU12_C0016G0006"/>